<sequence length="105" mass="11644">MDNNVVNIIVSILTGIATAIPLIVQLVKYVKKAIQEKNWNQLVTMVMNLMEEAEKKFTTGAERKEWCLAMVKASADSINYPIDLDAVSALIDSLCDMSKIVNGKK</sequence>
<dbReference type="EMBL" id="BK016125">
    <property type="protein sequence ID" value="DAF97069.1"/>
    <property type="molecule type" value="Genomic_DNA"/>
</dbReference>
<keyword evidence="1" id="KW-0472">Membrane</keyword>
<keyword evidence="1" id="KW-1133">Transmembrane helix</keyword>
<accession>A0A8S5URF5</accession>
<proteinExistence type="predicted"/>
<organism evidence="2">
    <name type="scientific">Siphoviridae sp. ctg6c78</name>
    <dbReference type="NCBI Taxonomy" id="2825603"/>
    <lineage>
        <taxon>Viruses</taxon>
        <taxon>Duplodnaviria</taxon>
        <taxon>Heunggongvirae</taxon>
        <taxon>Uroviricota</taxon>
        <taxon>Caudoviricetes</taxon>
    </lineage>
</organism>
<keyword evidence="1" id="KW-0812">Transmembrane</keyword>
<evidence type="ECO:0000256" key="1">
    <source>
        <dbReference type="SAM" id="Phobius"/>
    </source>
</evidence>
<feature type="transmembrane region" description="Helical" evidence="1">
    <location>
        <begin position="6"/>
        <end position="27"/>
    </location>
</feature>
<reference evidence="2" key="1">
    <citation type="journal article" date="2021" name="Proc. Natl. Acad. Sci. U.S.A.">
        <title>A Catalog of Tens of Thousands of Viruses from Human Metagenomes Reveals Hidden Associations with Chronic Diseases.</title>
        <authorList>
            <person name="Tisza M.J."/>
            <person name="Buck C.B."/>
        </authorList>
    </citation>
    <scope>NUCLEOTIDE SEQUENCE</scope>
    <source>
        <strain evidence="2">Ctg6c78</strain>
    </source>
</reference>
<name>A0A8S5URF5_9CAUD</name>
<evidence type="ECO:0000313" key="2">
    <source>
        <dbReference type="EMBL" id="DAF97069.1"/>
    </source>
</evidence>
<protein>
    <submittedName>
        <fullName evidence="2">Holin</fullName>
    </submittedName>
</protein>